<dbReference type="Proteomes" id="UP000799291">
    <property type="component" value="Unassembled WGS sequence"/>
</dbReference>
<name>A0A6G1IDK4_9PLEO</name>
<evidence type="ECO:0000313" key="1">
    <source>
        <dbReference type="EMBL" id="KAF2676317.1"/>
    </source>
</evidence>
<keyword evidence="2" id="KW-1185">Reference proteome</keyword>
<proteinExistence type="predicted"/>
<organism evidence="1 2">
    <name type="scientific">Lentithecium fluviatile CBS 122367</name>
    <dbReference type="NCBI Taxonomy" id="1168545"/>
    <lineage>
        <taxon>Eukaryota</taxon>
        <taxon>Fungi</taxon>
        <taxon>Dikarya</taxon>
        <taxon>Ascomycota</taxon>
        <taxon>Pezizomycotina</taxon>
        <taxon>Dothideomycetes</taxon>
        <taxon>Pleosporomycetidae</taxon>
        <taxon>Pleosporales</taxon>
        <taxon>Massarineae</taxon>
        <taxon>Lentitheciaceae</taxon>
        <taxon>Lentithecium</taxon>
    </lineage>
</organism>
<sequence>MSQKPNRSHRHYFEMQELETIAEKQYPRVDIRTMSQLHPAKEVYARGTQCLAAIRRSARSSPPALVLESSTNPLDRDMEIFLFREILSLRSAAYIADNLSFTGAYNDISAYPAARTYLHAGRARLTEESVLAHVYWRLVRWPWWPSTWERTLLGVEGGDEQGEGRVAGGSLEAVAWAVHEGNAGEKGGRGVGGGGMGMCCHGERTRGEGWCCWVLGL</sequence>
<accession>A0A6G1IDK4</accession>
<evidence type="ECO:0000313" key="2">
    <source>
        <dbReference type="Proteomes" id="UP000799291"/>
    </source>
</evidence>
<dbReference type="AlphaFoldDB" id="A0A6G1IDK4"/>
<gene>
    <name evidence="1" type="ORF">K458DRAFT_183145</name>
</gene>
<reference evidence="1" key="1">
    <citation type="journal article" date="2020" name="Stud. Mycol.">
        <title>101 Dothideomycetes genomes: a test case for predicting lifestyles and emergence of pathogens.</title>
        <authorList>
            <person name="Haridas S."/>
            <person name="Albert R."/>
            <person name="Binder M."/>
            <person name="Bloem J."/>
            <person name="Labutti K."/>
            <person name="Salamov A."/>
            <person name="Andreopoulos B."/>
            <person name="Baker S."/>
            <person name="Barry K."/>
            <person name="Bills G."/>
            <person name="Bluhm B."/>
            <person name="Cannon C."/>
            <person name="Castanera R."/>
            <person name="Culley D."/>
            <person name="Daum C."/>
            <person name="Ezra D."/>
            <person name="Gonzalez J."/>
            <person name="Henrissat B."/>
            <person name="Kuo A."/>
            <person name="Liang C."/>
            <person name="Lipzen A."/>
            <person name="Lutzoni F."/>
            <person name="Magnuson J."/>
            <person name="Mondo S."/>
            <person name="Nolan M."/>
            <person name="Ohm R."/>
            <person name="Pangilinan J."/>
            <person name="Park H.-J."/>
            <person name="Ramirez L."/>
            <person name="Alfaro M."/>
            <person name="Sun H."/>
            <person name="Tritt A."/>
            <person name="Yoshinaga Y."/>
            <person name="Zwiers L.-H."/>
            <person name="Turgeon B."/>
            <person name="Goodwin S."/>
            <person name="Spatafora J."/>
            <person name="Crous P."/>
            <person name="Grigoriev I."/>
        </authorList>
    </citation>
    <scope>NUCLEOTIDE SEQUENCE</scope>
    <source>
        <strain evidence="1">CBS 122367</strain>
    </source>
</reference>
<protein>
    <submittedName>
        <fullName evidence="1">Uncharacterized protein</fullName>
    </submittedName>
</protein>
<dbReference type="OrthoDB" id="10480101at2759"/>
<dbReference type="EMBL" id="MU005636">
    <property type="protein sequence ID" value="KAF2676317.1"/>
    <property type="molecule type" value="Genomic_DNA"/>
</dbReference>